<feature type="compositionally biased region" description="Basic and acidic residues" evidence="1">
    <location>
        <begin position="71"/>
        <end position="81"/>
    </location>
</feature>
<reference evidence="2" key="2">
    <citation type="submission" date="2025-05" db="UniProtKB">
        <authorList>
            <consortium name="EnsemblMetazoa"/>
        </authorList>
    </citation>
    <scope>IDENTIFICATION</scope>
    <source>
        <strain evidence="2">Foshan</strain>
    </source>
</reference>
<dbReference type="Proteomes" id="UP000069940">
    <property type="component" value="Unassembled WGS sequence"/>
</dbReference>
<name>A0ABM1Z3F3_AEDAL</name>
<dbReference type="EnsemblMetazoa" id="AALFPA23_014689.R21334">
    <property type="protein sequence ID" value="AALFPA23_014689.P21334"/>
    <property type="gene ID" value="AALFPA23_014689"/>
</dbReference>
<dbReference type="RefSeq" id="XP_062713955.1">
    <property type="nucleotide sequence ID" value="XM_062857971.1"/>
</dbReference>
<feature type="region of interest" description="Disordered" evidence="1">
    <location>
        <begin position="63"/>
        <end position="266"/>
    </location>
</feature>
<evidence type="ECO:0000256" key="1">
    <source>
        <dbReference type="SAM" id="MobiDB-lite"/>
    </source>
</evidence>
<reference evidence="3" key="1">
    <citation type="journal article" date="2015" name="Proc. Natl. Acad. Sci. U.S.A.">
        <title>Genome sequence of the Asian Tiger mosquito, Aedes albopictus, reveals insights into its biology, genetics, and evolution.</title>
        <authorList>
            <person name="Chen X.G."/>
            <person name="Jiang X."/>
            <person name="Gu J."/>
            <person name="Xu M."/>
            <person name="Wu Y."/>
            <person name="Deng Y."/>
            <person name="Zhang C."/>
            <person name="Bonizzoni M."/>
            <person name="Dermauw W."/>
            <person name="Vontas J."/>
            <person name="Armbruster P."/>
            <person name="Huang X."/>
            <person name="Yang Y."/>
            <person name="Zhang H."/>
            <person name="He W."/>
            <person name="Peng H."/>
            <person name="Liu Y."/>
            <person name="Wu K."/>
            <person name="Chen J."/>
            <person name="Lirakis M."/>
            <person name="Topalis P."/>
            <person name="Van Leeuwen T."/>
            <person name="Hall A.B."/>
            <person name="Jiang X."/>
            <person name="Thorpe C."/>
            <person name="Mueller R.L."/>
            <person name="Sun C."/>
            <person name="Waterhouse R.M."/>
            <person name="Yan G."/>
            <person name="Tu Z.J."/>
            <person name="Fang X."/>
            <person name="James A.A."/>
        </authorList>
    </citation>
    <scope>NUCLEOTIDE SEQUENCE [LARGE SCALE GENOMIC DNA]</scope>
    <source>
        <strain evidence="3">Foshan</strain>
    </source>
</reference>
<proteinExistence type="predicted"/>
<evidence type="ECO:0000313" key="3">
    <source>
        <dbReference type="Proteomes" id="UP000069940"/>
    </source>
</evidence>
<feature type="compositionally biased region" description="Pro residues" evidence="1">
    <location>
        <begin position="257"/>
        <end position="266"/>
    </location>
</feature>
<protein>
    <submittedName>
        <fullName evidence="2">Uncharacterized protein</fullName>
    </submittedName>
</protein>
<feature type="compositionally biased region" description="Basic and acidic residues" evidence="1">
    <location>
        <begin position="240"/>
        <end position="251"/>
    </location>
</feature>
<dbReference type="GeneID" id="134290773"/>
<accession>A0ABM1Z3F3</accession>
<sequence>MTTNSSGFHRQCEICVTPNTVEHFLCTCPVYEALRQMHQVTDVPRSLANDKVNERQVINYLKEAVGAPSNRKPEGDRHGRADLGVVGKKPAIRSIPSGSRGAVQPEAGRGPAWTGRPRRRQDDGSSRNRNPKTTGNGGHLGPLGSPGSERTPGGPPGPLGLPWDPSDKSYHKTILQTTTNHRWAEPHHHGPTKPQNHQYPGPPGLAGTTSTLKVIEPGRGHLGPLGFPGTRVVSPTPSDPHQHAHNHDQPGRKSPHLGPPFPEPER</sequence>
<keyword evidence="3" id="KW-1185">Reference proteome</keyword>
<organism evidence="2 3">
    <name type="scientific">Aedes albopictus</name>
    <name type="common">Asian tiger mosquito</name>
    <name type="synonym">Stegomyia albopicta</name>
    <dbReference type="NCBI Taxonomy" id="7160"/>
    <lineage>
        <taxon>Eukaryota</taxon>
        <taxon>Metazoa</taxon>
        <taxon>Ecdysozoa</taxon>
        <taxon>Arthropoda</taxon>
        <taxon>Hexapoda</taxon>
        <taxon>Insecta</taxon>
        <taxon>Pterygota</taxon>
        <taxon>Neoptera</taxon>
        <taxon>Endopterygota</taxon>
        <taxon>Diptera</taxon>
        <taxon>Nematocera</taxon>
        <taxon>Culicoidea</taxon>
        <taxon>Culicidae</taxon>
        <taxon>Culicinae</taxon>
        <taxon>Aedini</taxon>
        <taxon>Aedes</taxon>
        <taxon>Stegomyia</taxon>
    </lineage>
</organism>
<evidence type="ECO:0000313" key="2">
    <source>
        <dbReference type="EnsemblMetazoa" id="AALFPA23_014689.P21334"/>
    </source>
</evidence>